<evidence type="ECO:0000256" key="1">
    <source>
        <dbReference type="SAM" id="Phobius"/>
    </source>
</evidence>
<protein>
    <submittedName>
        <fullName evidence="2">Putative ovule protein</fullName>
    </submittedName>
</protein>
<proteinExistence type="predicted"/>
<accession>A0A0V0H8L0</accession>
<name>A0A0V0H8L0_SOLCH</name>
<dbReference type="AlphaFoldDB" id="A0A0V0H8L0"/>
<keyword evidence="1" id="KW-1133">Transmembrane helix</keyword>
<organism evidence="2">
    <name type="scientific">Solanum chacoense</name>
    <name type="common">Chaco potato</name>
    <dbReference type="NCBI Taxonomy" id="4108"/>
    <lineage>
        <taxon>Eukaryota</taxon>
        <taxon>Viridiplantae</taxon>
        <taxon>Streptophyta</taxon>
        <taxon>Embryophyta</taxon>
        <taxon>Tracheophyta</taxon>
        <taxon>Spermatophyta</taxon>
        <taxon>Magnoliopsida</taxon>
        <taxon>eudicotyledons</taxon>
        <taxon>Gunneridae</taxon>
        <taxon>Pentapetalae</taxon>
        <taxon>asterids</taxon>
        <taxon>lamiids</taxon>
        <taxon>Solanales</taxon>
        <taxon>Solanaceae</taxon>
        <taxon>Solanoideae</taxon>
        <taxon>Solaneae</taxon>
        <taxon>Solanum</taxon>
    </lineage>
</organism>
<evidence type="ECO:0000313" key="2">
    <source>
        <dbReference type="EMBL" id="JAP16525.1"/>
    </source>
</evidence>
<dbReference type="EMBL" id="GEDG01023716">
    <property type="protein sequence ID" value="JAP16525.1"/>
    <property type="molecule type" value="Transcribed_RNA"/>
</dbReference>
<keyword evidence="1" id="KW-0472">Membrane</keyword>
<sequence>MKFLICNHAITLIYIILICEFKLVILLPTHFVHIISFFHLIFLELNNFLSVDDLLTYYINC</sequence>
<keyword evidence="1" id="KW-0812">Transmembrane</keyword>
<reference evidence="2" key="1">
    <citation type="submission" date="2015-12" db="EMBL/GenBank/DDBJ databases">
        <title>Gene expression during late stages of embryo sac development: a critical building block for successful pollen-pistil interactions.</title>
        <authorList>
            <person name="Liu Y."/>
            <person name="Joly V."/>
            <person name="Sabar M."/>
            <person name="Matton D.P."/>
        </authorList>
    </citation>
    <scope>NUCLEOTIDE SEQUENCE</scope>
</reference>
<feature type="non-terminal residue" evidence="2">
    <location>
        <position position="61"/>
    </location>
</feature>
<feature type="transmembrane region" description="Helical" evidence="1">
    <location>
        <begin position="12"/>
        <end position="42"/>
    </location>
</feature>